<dbReference type="InterPro" id="IPR015421">
    <property type="entry name" value="PyrdxlP-dep_Trfase_major"/>
</dbReference>
<dbReference type="Proteomes" id="UP000228621">
    <property type="component" value="Unassembled WGS sequence"/>
</dbReference>
<dbReference type="Gene3D" id="3.40.640.10">
    <property type="entry name" value="Type I PLP-dependent aspartate aminotransferase-like (Major domain)"/>
    <property type="match status" value="1"/>
</dbReference>
<dbReference type="Gene3D" id="3.90.1150.10">
    <property type="entry name" value="Aspartate Aminotransferase, domain 1"/>
    <property type="match status" value="1"/>
</dbReference>
<comment type="caution">
    <text evidence="2">The sequence shown here is derived from an EMBL/GenBank/DDBJ whole genome shotgun (WGS) entry which is preliminary data.</text>
</comment>
<keyword evidence="2" id="KW-0808">Transferase</keyword>
<dbReference type="PANTHER" id="PTHR43510">
    <property type="entry name" value="AMINOTRANSFERASE FUNCTION, HYPOTHETICAL (EUROFUNG)"/>
    <property type="match status" value="1"/>
</dbReference>
<sequence length="369" mass="40155">MELELPDHIKFGQSITAQVDINLSDSCAQGISLARLMALADDTWLESELSYNPMAGSEMLRAAVKAYHLQPQTALGLDQIVTFSGAQEAIFALMAQLLQPQDEVLVFTPSYPSLAKLPHQFGAVVKTIPLQADSQWQFDVEKLKSEASAKTKLIIVNAPHNPTGAKLTDTEVEQIKLLAQECDAYILSDEVSAQSAADARVDSGRFVDYAKSITLGVLSKSLGLPGLRVGWAICGAKALADLLLAGKSYLSICGSKVDDALATAALMHSETILKENAKIIARNEKAMHEFVGQYSHKVSWVAPQGGVLSLLKIHSVTDPEYWSRQFAIASHTLLLPAKLFVMDSQCHFRLGTGKQNFIEGLTRLESYLK</sequence>
<reference evidence="3" key="1">
    <citation type="journal article" date="2019" name="Genome Announc.">
        <title>Draft Genome Sequence of Pseudoalteromonas piscicida Strain 36Y ROTHPW, an Hypersaline Seawater Isolate from the South Coast of Sonora, Mexico.</title>
        <authorList>
            <person name="Sanchez-Diaz R."/>
            <person name="Molina-Garza Z.J."/>
            <person name="Cruz-Suarez L.E."/>
            <person name="Selvin J."/>
            <person name="Kiran G.S."/>
            <person name="Ibarra-Gamez J.C."/>
            <person name="Gomez-Gil B."/>
            <person name="Galaviz-Silva L."/>
        </authorList>
    </citation>
    <scope>NUCLEOTIDE SEQUENCE [LARGE SCALE GENOMIC DNA]</scope>
    <source>
        <strain evidence="3">36Y_RITHPW</strain>
    </source>
</reference>
<dbReference type="Pfam" id="PF00155">
    <property type="entry name" value="Aminotran_1_2"/>
    <property type="match status" value="1"/>
</dbReference>
<dbReference type="InterPro" id="IPR015424">
    <property type="entry name" value="PyrdxlP-dep_Trfase"/>
</dbReference>
<proteinExistence type="predicted"/>
<dbReference type="SUPFAM" id="SSF53383">
    <property type="entry name" value="PLP-dependent transferases"/>
    <property type="match status" value="1"/>
</dbReference>
<dbReference type="GO" id="GO:0030170">
    <property type="term" value="F:pyridoxal phosphate binding"/>
    <property type="evidence" value="ECO:0007669"/>
    <property type="project" value="InterPro"/>
</dbReference>
<organism evidence="2 3">
    <name type="scientific">Pseudoalteromonas piscicida</name>
    <dbReference type="NCBI Taxonomy" id="43662"/>
    <lineage>
        <taxon>Bacteria</taxon>
        <taxon>Pseudomonadati</taxon>
        <taxon>Pseudomonadota</taxon>
        <taxon>Gammaproteobacteria</taxon>
        <taxon>Alteromonadales</taxon>
        <taxon>Pseudoalteromonadaceae</taxon>
        <taxon>Pseudoalteromonas</taxon>
    </lineage>
</organism>
<protein>
    <submittedName>
        <fullName evidence="2">Aminotransferase class I/II</fullName>
    </submittedName>
</protein>
<accession>A0A2A5JMA8</accession>
<dbReference type="InterPro" id="IPR004839">
    <property type="entry name" value="Aminotransferase_I/II_large"/>
</dbReference>
<keyword evidence="2" id="KW-0032">Aminotransferase</keyword>
<dbReference type="OrthoDB" id="9803354at2"/>
<gene>
    <name evidence="2" type="ORF">CEX98_17880</name>
</gene>
<evidence type="ECO:0000259" key="1">
    <source>
        <dbReference type="Pfam" id="PF00155"/>
    </source>
</evidence>
<evidence type="ECO:0000313" key="2">
    <source>
        <dbReference type="EMBL" id="PCK30391.1"/>
    </source>
</evidence>
<dbReference type="CDD" id="cd00609">
    <property type="entry name" value="AAT_like"/>
    <property type="match status" value="1"/>
</dbReference>
<dbReference type="InterPro" id="IPR015422">
    <property type="entry name" value="PyrdxlP-dep_Trfase_small"/>
</dbReference>
<dbReference type="GO" id="GO:0008483">
    <property type="term" value="F:transaminase activity"/>
    <property type="evidence" value="ECO:0007669"/>
    <property type="project" value="UniProtKB-KW"/>
</dbReference>
<evidence type="ECO:0000313" key="3">
    <source>
        <dbReference type="Proteomes" id="UP000228621"/>
    </source>
</evidence>
<keyword evidence="3" id="KW-1185">Reference proteome</keyword>
<dbReference type="AlphaFoldDB" id="A0A2A5JMA8"/>
<feature type="domain" description="Aminotransferase class I/classII large" evidence="1">
    <location>
        <begin position="49"/>
        <end position="327"/>
    </location>
</feature>
<dbReference type="RefSeq" id="WP_099643384.1">
    <property type="nucleotide sequence ID" value="NZ_NKHF01000086.1"/>
</dbReference>
<dbReference type="EMBL" id="NKHF01000086">
    <property type="protein sequence ID" value="PCK30391.1"/>
    <property type="molecule type" value="Genomic_DNA"/>
</dbReference>
<dbReference type="PANTHER" id="PTHR43510:SF1">
    <property type="entry name" value="AMINOTRANSFERASE FUNCTION, HYPOTHETICAL (EUROFUNG)"/>
    <property type="match status" value="1"/>
</dbReference>
<name>A0A2A5JMA8_PSEO7</name>